<reference evidence="2" key="1">
    <citation type="submission" date="2020-03" db="EMBL/GenBank/DDBJ databases">
        <authorList>
            <person name="Weist P."/>
        </authorList>
    </citation>
    <scope>NUCLEOTIDE SEQUENCE</scope>
</reference>
<feature type="non-terminal residue" evidence="2">
    <location>
        <position position="1"/>
    </location>
</feature>
<accession>A0A9N7UZC3</accession>
<gene>
    <name evidence="2" type="ORF">PLEPLA_LOCUS30152</name>
</gene>
<comment type="caution">
    <text evidence="2">The sequence shown here is derived from an EMBL/GenBank/DDBJ whole genome shotgun (WGS) entry which is preliminary data.</text>
</comment>
<name>A0A9N7UZC3_PLEPL</name>
<dbReference type="EMBL" id="CADEAL010002864">
    <property type="protein sequence ID" value="CAB1442481.1"/>
    <property type="molecule type" value="Genomic_DNA"/>
</dbReference>
<dbReference type="AlphaFoldDB" id="A0A9N7UZC3"/>
<feature type="region of interest" description="Disordered" evidence="1">
    <location>
        <begin position="1"/>
        <end position="67"/>
    </location>
</feature>
<evidence type="ECO:0000313" key="2">
    <source>
        <dbReference type="EMBL" id="CAB1442481.1"/>
    </source>
</evidence>
<proteinExistence type="predicted"/>
<sequence length="131" mass="14567">AVAALNTSIRAPMFSKAPANADQARSRGSGGGRQHEPAQPSAKGPYKNGESMGGGEKALTAEVDRRKQFGLQRDCPAKSGRWGHMETFPLQLSGSRRRGLPRLYHQQQLQIKFLNRTGKWMKSRDKNMMEE</sequence>
<evidence type="ECO:0000313" key="3">
    <source>
        <dbReference type="Proteomes" id="UP001153269"/>
    </source>
</evidence>
<organism evidence="2 3">
    <name type="scientific">Pleuronectes platessa</name>
    <name type="common">European plaice</name>
    <dbReference type="NCBI Taxonomy" id="8262"/>
    <lineage>
        <taxon>Eukaryota</taxon>
        <taxon>Metazoa</taxon>
        <taxon>Chordata</taxon>
        <taxon>Craniata</taxon>
        <taxon>Vertebrata</taxon>
        <taxon>Euteleostomi</taxon>
        <taxon>Actinopterygii</taxon>
        <taxon>Neopterygii</taxon>
        <taxon>Teleostei</taxon>
        <taxon>Neoteleostei</taxon>
        <taxon>Acanthomorphata</taxon>
        <taxon>Carangaria</taxon>
        <taxon>Pleuronectiformes</taxon>
        <taxon>Pleuronectoidei</taxon>
        <taxon>Pleuronectidae</taxon>
        <taxon>Pleuronectes</taxon>
    </lineage>
</organism>
<dbReference type="Proteomes" id="UP001153269">
    <property type="component" value="Unassembled WGS sequence"/>
</dbReference>
<evidence type="ECO:0000256" key="1">
    <source>
        <dbReference type="SAM" id="MobiDB-lite"/>
    </source>
</evidence>
<protein>
    <submittedName>
        <fullName evidence="2">Uncharacterized protein</fullName>
    </submittedName>
</protein>
<keyword evidence="3" id="KW-1185">Reference proteome</keyword>